<dbReference type="RefSeq" id="WP_038696488.1">
    <property type="nucleotide sequence ID" value="NZ_CP009286.1"/>
</dbReference>
<dbReference type="HAMAP" id="MF_01103">
    <property type="entry name" value="UPF0291"/>
    <property type="match status" value="1"/>
</dbReference>
<dbReference type="Gene3D" id="1.10.287.540">
    <property type="entry name" value="Helix hairpin bin"/>
    <property type="match status" value="1"/>
</dbReference>
<evidence type="ECO:0000313" key="3">
    <source>
        <dbReference type="EMBL" id="AIQ64313.1"/>
    </source>
</evidence>
<dbReference type="Proteomes" id="UP000029507">
    <property type="component" value="Chromosome"/>
</dbReference>
<dbReference type="PANTHER" id="PTHR37300">
    <property type="entry name" value="UPF0291 PROTEIN CBO2609/CLC_2481"/>
    <property type="match status" value="1"/>
</dbReference>
<dbReference type="InterPro" id="IPR009242">
    <property type="entry name" value="DUF896"/>
</dbReference>
<sequence>MNIDELVNRINELARKQKSEGLNEEELAERARLREIYLGNVRRNFRAQLESIEIVDNEGNDGNGSKPLH</sequence>
<keyword evidence="4" id="KW-1185">Reference proteome</keyword>
<dbReference type="SUPFAM" id="SSF158221">
    <property type="entry name" value="YnzC-like"/>
    <property type="match status" value="1"/>
</dbReference>
<dbReference type="PANTHER" id="PTHR37300:SF1">
    <property type="entry name" value="UPF0291 PROTEIN YNZC"/>
    <property type="match status" value="1"/>
</dbReference>
<dbReference type="Pfam" id="PF05979">
    <property type="entry name" value="DUF896"/>
    <property type="match status" value="1"/>
</dbReference>
<dbReference type="AlphaFoldDB" id="A0A089LYH9"/>
<evidence type="ECO:0000256" key="1">
    <source>
        <dbReference type="ARBA" id="ARBA00022490"/>
    </source>
</evidence>
<gene>
    <name evidence="3" type="ORF">PSTEL_15670</name>
</gene>
<dbReference type="KEGG" id="pste:PSTEL_15670"/>
<organism evidence="3 4">
    <name type="scientific">Paenibacillus stellifer</name>
    <dbReference type="NCBI Taxonomy" id="169760"/>
    <lineage>
        <taxon>Bacteria</taxon>
        <taxon>Bacillati</taxon>
        <taxon>Bacillota</taxon>
        <taxon>Bacilli</taxon>
        <taxon>Bacillales</taxon>
        <taxon>Paenibacillaceae</taxon>
        <taxon>Paenibacillus</taxon>
    </lineage>
</organism>
<dbReference type="EMBL" id="CP009286">
    <property type="protein sequence ID" value="AIQ64313.1"/>
    <property type="molecule type" value="Genomic_DNA"/>
</dbReference>
<proteinExistence type="inferred from homology"/>
<evidence type="ECO:0000256" key="2">
    <source>
        <dbReference type="HAMAP-Rule" id="MF_01103"/>
    </source>
</evidence>
<dbReference type="OrthoDB" id="390105at2"/>
<reference evidence="3 4" key="1">
    <citation type="submission" date="2014-08" db="EMBL/GenBank/DDBJ databases">
        <title>Comparative genomics of the Paenibacillus odorifer group.</title>
        <authorList>
            <person name="den Bakker H.C."/>
            <person name="Tsai Y.-C."/>
            <person name="Martin N."/>
            <person name="Korlach J."/>
            <person name="Wiedmann M."/>
        </authorList>
    </citation>
    <scope>NUCLEOTIDE SEQUENCE [LARGE SCALE GENOMIC DNA]</scope>
    <source>
        <strain evidence="3 4">DSM 14472</strain>
    </source>
</reference>
<comment type="subcellular location">
    <subcellularLocation>
        <location evidence="2">Cytoplasm</location>
    </subcellularLocation>
</comment>
<evidence type="ECO:0000313" key="4">
    <source>
        <dbReference type="Proteomes" id="UP000029507"/>
    </source>
</evidence>
<name>A0A089LYH9_9BACL</name>
<dbReference type="GO" id="GO:0005737">
    <property type="term" value="C:cytoplasm"/>
    <property type="evidence" value="ECO:0007669"/>
    <property type="project" value="UniProtKB-SubCell"/>
</dbReference>
<keyword evidence="1 2" id="KW-0963">Cytoplasm</keyword>
<protein>
    <recommendedName>
        <fullName evidence="2">UPF0291 protein PSTEL_15670</fullName>
    </recommendedName>
</protein>
<dbReference type="HOGENOM" id="CLU_173137_3_2_9"/>
<accession>A0A089LYH9</accession>
<dbReference type="STRING" id="169760.PSTEL_15670"/>
<comment type="similarity">
    <text evidence="2">Belongs to the UPF0291 family.</text>
</comment>